<protein>
    <recommendedName>
        <fullName evidence="2">HECT-type E3 ubiquitin transferase</fullName>
        <ecNumber evidence="2">2.3.2.26</ecNumber>
    </recommendedName>
</protein>
<name>A0A7S7LES3_CRYPV</name>
<dbReference type="Gene3D" id="3.30.2160.10">
    <property type="entry name" value="Hect, E3 ligase catalytic domain"/>
    <property type="match status" value="1"/>
</dbReference>
<dbReference type="SUPFAM" id="SSF56204">
    <property type="entry name" value="Hect, E3 ligase catalytic domain"/>
    <property type="match status" value="1"/>
</dbReference>
<dbReference type="Gene3D" id="3.30.2410.10">
    <property type="entry name" value="Hect, E3 ligase catalytic domain"/>
    <property type="match status" value="1"/>
</dbReference>
<dbReference type="InterPro" id="IPR044611">
    <property type="entry name" value="E3A/B/C-like"/>
</dbReference>
<evidence type="ECO:0000256" key="3">
    <source>
        <dbReference type="ARBA" id="ARBA00022679"/>
    </source>
</evidence>
<gene>
    <name evidence="7" type="ORF">CPATCC_003925</name>
</gene>
<feature type="active site" description="Glycyl thioester intermediate" evidence="5">
    <location>
        <position position="1530"/>
    </location>
</feature>
<dbReference type="GO" id="GO:0006511">
    <property type="term" value="P:ubiquitin-dependent protein catabolic process"/>
    <property type="evidence" value="ECO:0007669"/>
    <property type="project" value="TreeGrafter"/>
</dbReference>
<dbReference type="SMART" id="SM00119">
    <property type="entry name" value="HECTc"/>
    <property type="match status" value="1"/>
</dbReference>
<comment type="catalytic activity">
    <reaction evidence="1">
        <text>S-ubiquitinyl-[E2 ubiquitin-conjugating enzyme]-L-cysteine + [acceptor protein]-L-lysine = [E2 ubiquitin-conjugating enzyme]-L-cysteine + N(6)-ubiquitinyl-[acceptor protein]-L-lysine.</text>
        <dbReference type="EC" id="2.3.2.26"/>
    </reaction>
</comment>
<dbReference type="VEuPathDB" id="CryptoDB:CPATCC_0001250"/>
<feature type="domain" description="HECT" evidence="6">
    <location>
        <begin position="1198"/>
        <end position="1562"/>
    </location>
</feature>
<keyword evidence="4 5" id="KW-0833">Ubl conjugation pathway</keyword>
<dbReference type="PANTHER" id="PTHR45700:SF2">
    <property type="entry name" value="UBIQUITIN-PROTEIN LIGASE E3C"/>
    <property type="match status" value="1"/>
</dbReference>
<sequence>MFGKPNSKGVGGNKLVIGANVRNNKDLDIPISFGRSSKDYIIEKKKEKEKRIYERIKGNKMKIISYYVLQYNSYKLKKREFCNDLIHLISQNHKDINKLIQIFRFTLKISSNGIEQDIERFNMIILKNIHTNFEKVSIEISFSNLLFLFRNCLILIFLNDQNKIHNINKNLVKNLADQIFYSFFSRSNFQDQKVPNMQINKKNFINMIFNFLMIDLFFIRYFELKILNKELENEIIIDIFNEVFQLCISKLSSKDKLNFYYMGKDLIDFPKSDHFLLEKSKKLSKYNNSQMEIFFKNRYFWIISCLFTILFKTNNIITKVKTQELFQTYLELLDLDSFQNWIMNENQYSIRVIKSPFQQIPPNSPFSLLLLNYSFFNYIQVNKNYCKLSKVIKLNELKKMKETDQKEFVNTIENNLLSIYYIISSWNFSPDTLITIDETISNKNYTNRDEIIQMISFLFQIIIQNNNTQINSDQSKFIKEKLKIMYLIRLYTLFLDFQGKFLLLSTYIKNTDIIKDQNIFFGINNQQLNENQQLFSKNTINQIIQPILNLALDCACRDETSLKHAINIINLMNDIYFPLNQVPNIIFENIYFYNNIFTKNKVTYLHNALDLCIDKSDHISNDNYNRDHHQFMTKRNQRRNRINIFHDDDDDDDNNNNSNNNICILKKMRFFFLISDDNNDDEDKLQVFHKSQDHEFLEKIYYNNYSNDYHNFQHFCDIMSKSKLKVFHELQNLVLNYLSFDTCWVLVLFLSIHNRIIFNNNGNMNSFLIDIIEGKDNMNIDNNDYYSNNNHIGRLLTLFGISLNHQLQFLDDYEIKKSLEIILLKNSSSNSNNSDFNNDKQIISSKLIPFFNSNEIMIIDNKIISGMNGSEILDNILEDLSKHKNLTMLINYENIQCINKSQKNLLINPFLLINNRNQLNYISLFINNLTFTILKMMMFEIKDKNTGNELNMIYRSQNSNSISINNNNNHHHHHHHLGKLINISIFGELTRRLYQNYLKLNHFQMKLDDPIIKIPWTISEASNLLKPKDVLIKQALHIESLGSFPSNNLGEYGFRLNDEDRNLNNFEEYDDLYEDDDDDNDNISGLTNNINYNDSNINNNYNFNIDNEKRLARLDLLRVFDSTLKYVSNKSKFELLRRVLREMPHLIGFEDRLHFYYHYIAELRFNHYQPELFHEIPSFEIRRTHIIKDGLNNIGRLDPNRLRVAFRIIFLDEQGDIEPGIDGGGLLKDFITSISKELCSESFGLFKSCKDNTIIPREYDSLIEISNKFKDLLIDEPLSLKKSNNILYLFEFLGKIVGKAIYEKILLEIEFNPVFLNSVFEQNNDFTDLLNLDEELYKSLNYIKSLENYQEVKNLCLTFSLTLDLGSLTDVGNNNKHLEIDLIPNGRNIPVNNENKIVYIKLLTHYKLITSIKLQAEAFLRGLSTVIPNESLRLFSPYELQSLISGVYQKLDVNNLRLNTCYTGYTETSQQIIWLWDILENEFSTEEQGEFLLFVTSSRKAPLLGFQHLNPKFGIQIVPDNTRLPSASTCFNLLKLPSYNSKEILKLKLRQAIFNSKGFDLS</sequence>
<evidence type="ECO:0000256" key="5">
    <source>
        <dbReference type="PROSITE-ProRule" id="PRU00104"/>
    </source>
</evidence>
<evidence type="ECO:0000313" key="7">
    <source>
        <dbReference type="EMBL" id="QOY39871.1"/>
    </source>
</evidence>
<dbReference type="PROSITE" id="PS50237">
    <property type="entry name" value="HECT"/>
    <property type="match status" value="1"/>
</dbReference>
<evidence type="ECO:0000313" key="8">
    <source>
        <dbReference type="Proteomes" id="UP000593906"/>
    </source>
</evidence>
<dbReference type="Gene3D" id="3.90.1750.10">
    <property type="entry name" value="Hect, E3 ligase catalytic domains"/>
    <property type="match status" value="1"/>
</dbReference>
<dbReference type="InterPro" id="IPR000569">
    <property type="entry name" value="HECT_dom"/>
</dbReference>
<evidence type="ECO:0000256" key="1">
    <source>
        <dbReference type="ARBA" id="ARBA00000885"/>
    </source>
</evidence>
<evidence type="ECO:0000259" key="6">
    <source>
        <dbReference type="PROSITE" id="PS50237"/>
    </source>
</evidence>
<organism evidence="7 8">
    <name type="scientific">Cryptosporidium parvum</name>
    <dbReference type="NCBI Taxonomy" id="5807"/>
    <lineage>
        <taxon>Eukaryota</taxon>
        <taxon>Sar</taxon>
        <taxon>Alveolata</taxon>
        <taxon>Apicomplexa</taxon>
        <taxon>Conoidasida</taxon>
        <taxon>Coccidia</taxon>
        <taxon>Eucoccidiorida</taxon>
        <taxon>Eimeriorina</taxon>
        <taxon>Cryptosporidiidae</taxon>
        <taxon>Cryptosporidium</taxon>
    </lineage>
</organism>
<reference evidence="7 8" key="1">
    <citation type="submission" date="2019-09" db="EMBL/GenBank/DDBJ databases">
        <title>Consistent, comparative and evidence-based genome assembly and annotation for Cryptosporidium parvum, C. hominis and C. tyzzeri.</title>
        <authorList>
            <person name="Baptista R.P."/>
            <person name="Li Y."/>
            <person name="Sateriale A."/>
            <person name="Ansell B."/>
            <person name="Jex A."/>
            <person name="Sanders M."/>
            <person name="Brooks K."/>
            <person name="Tracey A."/>
            <person name="Berriman M."/>
            <person name="Striepen B."/>
            <person name="Cotton J.A."/>
            <person name="Kissinger J.C."/>
        </authorList>
    </citation>
    <scope>NUCLEOTIDE SEQUENCE [LARGE SCALE GENOMIC DNA]</scope>
    <source>
        <strain evidence="7 8">IOWA-ATCC</strain>
    </source>
</reference>
<evidence type="ECO:0000256" key="4">
    <source>
        <dbReference type="ARBA" id="ARBA00022786"/>
    </source>
</evidence>
<dbReference type="EMBL" id="CP044415">
    <property type="protein sequence ID" value="QOY39871.1"/>
    <property type="molecule type" value="Genomic_DNA"/>
</dbReference>
<dbReference type="GO" id="GO:0061630">
    <property type="term" value="F:ubiquitin protein ligase activity"/>
    <property type="evidence" value="ECO:0007669"/>
    <property type="project" value="UniProtKB-EC"/>
</dbReference>
<keyword evidence="3" id="KW-0808">Transferase</keyword>
<dbReference type="PANTHER" id="PTHR45700">
    <property type="entry name" value="UBIQUITIN-PROTEIN LIGASE E3C"/>
    <property type="match status" value="1"/>
</dbReference>
<dbReference type="FunFam" id="3.30.2410.10:FF:000003">
    <property type="entry name" value="probable E3 ubiquitin-protein ligase HERC4 isoform X1"/>
    <property type="match status" value="1"/>
</dbReference>
<dbReference type="EC" id="2.3.2.26" evidence="2"/>
<dbReference type="InterPro" id="IPR035983">
    <property type="entry name" value="Hect_E3_ubiquitin_ligase"/>
</dbReference>
<evidence type="ECO:0000256" key="2">
    <source>
        <dbReference type="ARBA" id="ARBA00012485"/>
    </source>
</evidence>
<accession>A0A7S7LES3</accession>
<dbReference type="GO" id="GO:0000209">
    <property type="term" value="P:protein polyubiquitination"/>
    <property type="evidence" value="ECO:0007669"/>
    <property type="project" value="InterPro"/>
</dbReference>
<dbReference type="CDD" id="cd00078">
    <property type="entry name" value="HECTc"/>
    <property type="match status" value="1"/>
</dbReference>
<proteinExistence type="predicted"/>
<dbReference type="Proteomes" id="UP000593906">
    <property type="component" value="Chromosome 8"/>
</dbReference>
<dbReference type="Pfam" id="PF00632">
    <property type="entry name" value="HECT"/>
    <property type="match status" value="1"/>
</dbReference>